<dbReference type="STRING" id="1244108.SAMN05444004_102277"/>
<dbReference type="EMBL" id="FNPX01000002">
    <property type="protein sequence ID" value="SDY66557.1"/>
    <property type="molecule type" value="Genomic_DNA"/>
</dbReference>
<reference evidence="4" key="1">
    <citation type="submission" date="2016-10" db="EMBL/GenBank/DDBJ databases">
        <authorList>
            <person name="Varghese N."/>
            <person name="Submissions S."/>
        </authorList>
    </citation>
    <scope>NUCLEOTIDE SEQUENCE [LARGE SCALE GENOMIC DNA]</scope>
    <source>
        <strain evidence="4">DSM 100420</strain>
    </source>
</reference>
<organism evidence="3 4">
    <name type="scientific">Jannaschia faecimaris</name>
    <dbReference type="NCBI Taxonomy" id="1244108"/>
    <lineage>
        <taxon>Bacteria</taxon>
        <taxon>Pseudomonadati</taxon>
        <taxon>Pseudomonadota</taxon>
        <taxon>Alphaproteobacteria</taxon>
        <taxon>Rhodobacterales</taxon>
        <taxon>Roseobacteraceae</taxon>
        <taxon>Jannaschia</taxon>
    </lineage>
</organism>
<gene>
    <name evidence="3" type="ORF">SAMN05444004_102277</name>
</gene>
<dbReference type="PROSITE" id="PS50005">
    <property type="entry name" value="TPR"/>
    <property type="match status" value="2"/>
</dbReference>
<protein>
    <submittedName>
        <fullName evidence="3">Tetratricopeptide repeat-containing protein</fullName>
    </submittedName>
</protein>
<name>A0A1H3LPS3_9RHOB</name>
<dbReference type="Pfam" id="PF13469">
    <property type="entry name" value="Sulfotransfer_3"/>
    <property type="match status" value="1"/>
</dbReference>
<dbReference type="InterPro" id="IPR027417">
    <property type="entry name" value="P-loop_NTPase"/>
</dbReference>
<dbReference type="GO" id="GO:0006396">
    <property type="term" value="P:RNA processing"/>
    <property type="evidence" value="ECO:0007669"/>
    <property type="project" value="InterPro"/>
</dbReference>
<evidence type="ECO:0000256" key="1">
    <source>
        <dbReference type="ARBA" id="ARBA00022679"/>
    </source>
</evidence>
<dbReference type="Gene3D" id="1.25.40.10">
    <property type="entry name" value="Tetratricopeptide repeat domain"/>
    <property type="match status" value="2"/>
</dbReference>
<dbReference type="OrthoDB" id="9800698at2"/>
<dbReference type="SMART" id="SM00386">
    <property type="entry name" value="HAT"/>
    <property type="match status" value="2"/>
</dbReference>
<dbReference type="InterPro" id="IPR019734">
    <property type="entry name" value="TPR_rpt"/>
</dbReference>
<dbReference type="Pfam" id="PF13428">
    <property type="entry name" value="TPR_14"/>
    <property type="match status" value="1"/>
</dbReference>
<feature type="repeat" description="TPR" evidence="2">
    <location>
        <begin position="163"/>
        <end position="196"/>
    </location>
</feature>
<dbReference type="AlphaFoldDB" id="A0A1H3LPS3"/>
<sequence length="712" mass="74702">MTQDVPAPAEMLTAARTALEAERAAEACTLLRSLVKTHPQAAEAWLQLAKAEAALGAADPARTAFDRCLALAPKEPVVWLEYALFEATQGKGGKVTARARKAGLPQALVGMVQAAGTGQGARAMGAGAATKADLAAIAKASAGRAIASVEARAIPLLKVRPGAVVWGLLAQAQYDAGRLAQSVEAFRQGLKLEPYAVDLRLGLTRALSAQGELAAALVEARRAAQVAPLSKAAQLIYGRIALQADLAARAMSVADALLARYPTDDAVLALAAEAALVLGRDADAVRFARARSNKAADQLILLARVLRDTGDDAGALETLDRVLAKSPGDAGALSIRGQSRQTMGDADGAEADLRASLAADPADGVAARALAYGTRLAADDPAIALMRQTLKRPGLSATGRRMLDYALARALVGYDPDAAARHLAEANASMLRSYPYDRQQLRSLLERTTDATWPAVRAAQAQGAESAQSAAPIFVTGLPRSGTTLVETILAAHPDVIAGGEMGVLQGSLANLTARVQNGDELGSDDLSAAGATYAAGAEQAVGRDAAGRRITDKSIFTFLDIGLARAVLPQAHIVVVTRDPRDVGLSIWRNAFREGSHRYAASQEGIADQIELFRDALAFWEAELPGTVHRIAYEDLLNDPEGQSRAVLDFAGLDWDPRVLSFHEHAGVVKTLSFAQVRQPIYRSSKGGWEKSADEIAPLIAALSRKGLLPD</sequence>
<dbReference type="Pfam" id="PF13432">
    <property type="entry name" value="TPR_16"/>
    <property type="match status" value="1"/>
</dbReference>
<dbReference type="PANTHER" id="PTHR12788">
    <property type="entry name" value="PROTEIN-TYROSINE SULFOTRANSFERASE 2"/>
    <property type="match status" value="1"/>
</dbReference>
<dbReference type="Proteomes" id="UP000198914">
    <property type="component" value="Unassembled WGS sequence"/>
</dbReference>
<dbReference type="SUPFAM" id="SSF48452">
    <property type="entry name" value="TPR-like"/>
    <property type="match status" value="2"/>
</dbReference>
<dbReference type="InterPro" id="IPR011990">
    <property type="entry name" value="TPR-like_helical_dom_sf"/>
</dbReference>
<dbReference type="InterPro" id="IPR003107">
    <property type="entry name" value="HAT"/>
</dbReference>
<evidence type="ECO:0000256" key="2">
    <source>
        <dbReference type="PROSITE-ProRule" id="PRU00339"/>
    </source>
</evidence>
<dbReference type="SMART" id="SM00028">
    <property type="entry name" value="TPR"/>
    <property type="match status" value="5"/>
</dbReference>
<keyword evidence="4" id="KW-1185">Reference proteome</keyword>
<dbReference type="RefSeq" id="WP_092642813.1">
    <property type="nucleotide sequence ID" value="NZ_FNPX01000002.1"/>
</dbReference>
<evidence type="ECO:0000313" key="3">
    <source>
        <dbReference type="EMBL" id="SDY66557.1"/>
    </source>
</evidence>
<dbReference type="SUPFAM" id="SSF52540">
    <property type="entry name" value="P-loop containing nucleoside triphosphate hydrolases"/>
    <property type="match status" value="1"/>
</dbReference>
<keyword evidence="2" id="KW-0802">TPR repeat</keyword>
<dbReference type="PANTHER" id="PTHR12788:SF10">
    <property type="entry name" value="PROTEIN-TYROSINE SULFOTRANSFERASE"/>
    <property type="match status" value="1"/>
</dbReference>
<keyword evidence="1" id="KW-0808">Transferase</keyword>
<proteinExistence type="predicted"/>
<dbReference type="Gene3D" id="3.40.50.300">
    <property type="entry name" value="P-loop containing nucleotide triphosphate hydrolases"/>
    <property type="match status" value="1"/>
</dbReference>
<dbReference type="GO" id="GO:0008476">
    <property type="term" value="F:protein-tyrosine sulfotransferase activity"/>
    <property type="evidence" value="ECO:0007669"/>
    <property type="project" value="InterPro"/>
</dbReference>
<dbReference type="InterPro" id="IPR026634">
    <property type="entry name" value="TPST-like"/>
</dbReference>
<accession>A0A1H3LPS3</accession>
<feature type="repeat" description="TPR" evidence="2">
    <location>
        <begin position="42"/>
        <end position="75"/>
    </location>
</feature>
<evidence type="ECO:0000313" key="4">
    <source>
        <dbReference type="Proteomes" id="UP000198914"/>
    </source>
</evidence>